<dbReference type="AlphaFoldDB" id="A0A7J6V5Z5"/>
<keyword evidence="2" id="KW-1185">Reference proteome</keyword>
<proteinExistence type="predicted"/>
<sequence length="71" mass="8018">MLHKQKQETSKTKVSGAYPNRKQYNVLKSMVAVVDSMVKKSRQILVLKSVVAVVDRAPKANTRLDPYLDLC</sequence>
<comment type="caution">
    <text evidence="1">The sequence shown here is derived from an EMBL/GenBank/DDBJ whole genome shotgun (WGS) entry which is preliminary data.</text>
</comment>
<organism evidence="1 2">
    <name type="scientific">Thalictrum thalictroides</name>
    <name type="common">Rue-anemone</name>
    <name type="synonym">Anemone thalictroides</name>
    <dbReference type="NCBI Taxonomy" id="46969"/>
    <lineage>
        <taxon>Eukaryota</taxon>
        <taxon>Viridiplantae</taxon>
        <taxon>Streptophyta</taxon>
        <taxon>Embryophyta</taxon>
        <taxon>Tracheophyta</taxon>
        <taxon>Spermatophyta</taxon>
        <taxon>Magnoliopsida</taxon>
        <taxon>Ranunculales</taxon>
        <taxon>Ranunculaceae</taxon>
        <taxon>Thalictroideae</taxon>
        <taxon>Thalictrum</taxon>
    </lineage>
</organism>
<reference evidence="1 2" key="1">
    <citation type="submission" date="2020-06" db="EMBL/GenBank/DDBJ databases">
        <title>Transcriptomic and genomic resources for Thalictrum thalictroides and T. hernandezii: Facilitating candidate gene discovery in an emerging model plant lineage.</title>
        <authorList>
            <person name="Arias T."/>
            <person name="Riano-Pachon D.M."/>
            <person name="Di Stilio V.S."/>
        </authorList>
    </citation>
    <scope>NUCLEOTIDE SEQUENCE [LARGE SCALE GENOMIC DNA]</scope>
    <source>
        <strain evidence="2">cv. WT478/WT964</strain>
        <tissue evidence="1">Leaves</tissue>
    </source>
</reference>
<dbReference type="Proteomes" id="UP000554482">
    <property type="component" value="Unassembled WGS sequence"/>
</dbReference>
<dbReference type="EMBL" id="JABWDY010037798">
    <property type="protein sequence ID" value="KAF5180121.1"/>
    <property type="molecule type" value="Genomic_DNA"/>
</dbReference>
<gene>
    <name evidence="1" type="ORF">FRX31_030294</name>
</gene>
<protein>
    <submittedName>
        <fullName evidence="1">Uncharacterized protein</fullName>
    </submittedName>
</protein>
<evidence type="ECO:0000313" key="1">
    <source>
        <dbReference type="EMBL" id="KAF5180121.1"/>
    </source>
</evidence>
<name>A0A7J6V5Z5_THATH</name>
<evidence type="ECO:0000313" key="2">
    <source>
        <dbReference type="Proteomes" id="UP000554482"/>
    </source>
</evidence>
<accession>A0A7J6V5Z5</accession>